<comment type="subunit">
    <text evidence="4">Binds to mitochondrial small subunit 15S rRNA.</text>
</comment>
<gene>
    <name evidence="5" type="ORF">WHR41_09285</name>
</gene>
<dbReference type="GeneID" id="96010727"/>
<dbReference type="Pfam" id="PF01535">
    <property type="entry name" value="PPR"/>
    <property type="match status" value="1"/>
</dbReference>
<dbReference type="PANTHER" id="PTHR47447:SF17">
    <property type="entry name" value="OS12G0638900 PROTEIN"/>
    <property type="match status" value="1"/>
</dbReference>
<reference evidence="5 6" key="1">
    <citation type="journal article" date="2020" name="Microbiol. Resour. Announc.">
        <title>Draft Genome Sequence of a Cladosporium Species Isolated from the Mesophotic Ascidian Didemnum maculosum.</title>
        <authorList>
            <person name="Gioti A."/>
            <person name="Siaperas R."/>
            <person name="Nikolaivits E."/>
            <person name="Le Goff G."/>
            <person name="Ouazzani J."/>
            <person name="Kotoulas G."/>
            <person name="Topakas E."/>
        </authorList>
    </citation>
    <scope>NUCLEOTIDE SEQUENCE [LARGE SCALE GENOMIC DNA]</scope>
    <source>
        <strain evidence="5 6">TM138-S3</strain>
    </source>
</reference>
<comment type="similarity">
    <text evidence="1">Belongs to the CCM1 family.</text>
</comment>
<dbReference type="EMBL" id="JAAQHG020000094">
    <property type="protein sequence ID" value="KAL1581945.1"/>
    <property type="molecule type" value="Genomic_DNA"/>
</dbReference>
<accession>A0AB34KEJ6</accession>
<dbReference type="InterPro" id="IPR002885">
    <property type="entry name" value="PPR_rpt"/>
</dbReference>
<keyword evidence="6" id="KW-1185">Reference proteome</keyword>
<dbReference type="Proteomes" id="UP000803884">
    <property type="component" value="Unassembled WGS sequence"/>
</dbReference>
<comment type="caution">
    <text evidence="5">The sequence shown here is derived from an EMBL/GenBank/DDBJ whole genome shotgun (WGS) entry which is preliminary data.</text>
</comment>
<proteinExistence type="inferred from homology"/>
<protein>
    <recommendedName>
        <fullName evidence="7">Complex I intermediate-associated protein 84</fullName>
    </recommendedName>
</protein>
<dbReference type="InterPro" id="IPR011990">
    <property type="entry name" value="TPR-like_helical_dom_sf"/>
</dbReference>
<evidence type="ECO:0000256" key="1">
    <source>
        <dbReference type="ARBA" id="ARBA00006192"/>
    </source>
</evidence>
<name>A0AB34KEJ6_9PEZI</name>
<evidence type="ECO:0000313" key="6">
    <source>
        <dbReference type="Proteomes" id="UP000803884"/>
    </source>
</evidence>
<organism evidence="5 6">
    <name type="scientific">Cladosporium halotolerans</name>
    <dbReference type="NCBI Taxonomy" id="1052096"/>
    <lineage>
        <taxon>Eukaryota</taxon>
        <taxon>Fungi</taxon>
        <taxon>Dikarya</taxon>
        <taxon>Ascomycota</taxon>
        <taxon>Pezizomycotina</taxon>
        <taxon>Dothideomycetes</taxon>
        <taxon>Dothideomycetidae</taxon>
        <taxon>Cladosporiales</taxon>
        <taxon>Cladosporiaceae</taxon>
        <taxon>Cladosporium</taxon>
    </lineage>
</organism>
<dbReference type="Gene3D" id="1.25.40.10">
    <property type="entry name" value="Tetratricopeptide repeat domain"/>
    <property type="match status" value="2"/>
</dbReference>
<evidence type="ECO:0000256" key="4">
    <source>
        <dbReference type="ARBA" id="ARBA00044511"/>
    </source>
</evidence>
<sequence length="834" mass="94336">MPSQLTRQVFQRIISNEPIVYRGCLRRQGFSSIAHAHDGRRIYLARKCALPVGRRHQRRTLFGLGGMFRPKAPRDSREANYVPGIEKMVEFEKRERMKARLPPVEDIAEALRAFIKHKAVDWGYINDTQAKLVLLSLRYYLQELAKLGEGGSGPSWELGAHLLNKIAGGVRKSMLENSSQAHVDLARLLSDEFANPKYSANNAGLGEELYIASLTCSGRTDEAKKFLLSATAERSSRNVLGPDGMGKDVEGDASESADLRRWDYVLRGFLKENNEIEALRTADLLRARGLGLTMRITTDMLMFYTRREDLKAVMLWWGECNALAQSLHAFQQPAYHTAVHEVLLWCLASNNLRFGHQVVKDVMVSNPAKPIWDAVLVWGAGTKKSVDEVGRMLDVMERSNESIPNEADWRVPDAATVNALVRYAISQSDPYMAERIITLGRKHRIEPDAETFVLQMDYRLSVNDVDGALIAYKHLQAQDLSANSDVPAVNRLIVALCTGQRHDFETIMSVVADLADRQANFEPLTVSTLSVLHMNRDEIHDVIDLLNTHSFGFSTTERATIRKTFIDYSLDSQTTTTRAWDAYTILRSIFDEMAREERTQIMLNFFAHKRPDMAVTVFNHMRQHTRKDTMPDNDTYVSALLGCAKLKDLESMEVVHNQLKIDYNVTQNTHCRNALIIAYSLCGQAREALDFWDEIVASREGPTYNSIHIALRACEKSAFGDLKAQEIWARLRKNKVDIDNSMWASYVGALAGNGDNDLAKSTIEQAEQKGELEIDAFLLGSLMDACAGQTKQADVEAWATDRYPEVWHFLRKKIGWKVEENGMRRMNIDRTVTP</sequence>
<evidence type="ECO:0008006" key="7">
    <source>
        <dbReference type="Google" id="ProtNLM"/>
    </source>
</evidence>
<comment type="function">
    <text evidence="3">Regulates mitochondrial small subunit maturation by controlling 15S rRNA 5'-end processing. Localizes to the 5' precursor of the 15S rRNA in a position that is subsequently occupied by mS47 in the mature yeast mtSSU. Uses structure and sequence-specific RNA recognition, binding to a single-stranded region of the precursor and specifically recognizing bases -6 to -1. The exchange of Ccm1 for mS47 is coupled to the irreversible removal of precursor rRNA that is accompanied by conformational changes of the mitoribosomal proteins uS5m and mS26. These conformational changes signal completion of 5'-end rRNA processing through protection of the mature 5'-end of the 15S rRNA and stabilization of mS47. The removal of the 5' precursor together with the dissociation of Ccm1 may be catalyzed by the 5'-3' exoribonuclease Pet127. Involved in the specific removal of group I introns in mitochondrial encoded transcripts.</text>
</comment>
<evidence type="ECO:0000256" key="2">
    <source>
        <dbReference type="ARBA" id="ARBA00022737"/>
    </source>
</evidence>
<keyword evidence="2" id="KW-0677">Repeat</keyword>
<evidence type="ECO:0000313" key="5">
    <source>
        <dbReference type="EMBL" id="KAL1581945.1"/>
    </source>
</evidence>
<dbReference type="RefSeq" id="XP_069225052.1">
    <property type="nucleotide sequence ID" value="XM_069377889.1"/>
</dbReference>
<dbReference type="AlphaFoldDB" id="A0AB34KEJ6"/>
<evidence type="ECO:0000256" key="3">
    <source>
        <dbReference type="ARBA" id="ARBA00044493"/>
    </source>
</evidence>
<dbReference type="PANTHER" id="PTHR47447">
    <property type="entry name" value="OS03G0856100 PROTEIN"/>
    <property type="match status" value="1"/>
</dbReference>